<dbReference type="GeneID" id="36513948"/>
<evidence type="ECO:0000259" key="2">
    <source>
        <dbReference type="PROSITE" id="PS51462"/>
    </source>
</evidence>
<dbReference type="SUPFAM" id="SSF55811">
    <property type="entry name" value="Nudix"/>
    <property type="match status" value="1"/>
</dbReference>
<dbReference type="InterPro" id="IPR000086">
    <property type="entry name" value="NUDIX_hydrolase_dom"/>
</dbReference>
<dbReference type="AlphaFoldDB" id="A0A2T0FCB2"/>
<comment type="caution">
    <text evidence="3">The sequence shown here is derived from an EMBL/GenBank/DDBJ whole genome shotgun (WGS) entry which is preliminary data.</text>
</comment>
<dbReference type="STRING" id="45607.A0A2T0FCB2"/>
<sequence length="282" mass="31941">MQHALRTIQNLEEHRVETSPKRACIALIIRVAGYSRPDLDTWISGLDPAAELELLFIKRTVDPRDRWSGHIAVPGGRQDPGETDIETAVREAKEEVGIDLEKDGFYVGALDQRPLKVSWGRRLALILCPFVFVLNNPDAPMSPQWSEVATCFWYPISRLFDEKYSVHEHVAVNDRVKLSFLPPFLAKFVRWQIGDMLFSAIEMHPDKIEPAPQDVPAPPPPPYRVWGVTLGVLVDLFEVMKPGVFPKSAFLPTMKAWDMRFVVYLLSLKTCNKLDPGLGDLI</sequence>
<dbReference type="PROSITE" id="PS51462">
    <property type="entry name" value="NUDIX"/>
    <property type="match status" value="1"/>
</dbReference>
<evidence type="ECO:0000256" key="1">
    <source>
        <dbReference type="ARBA" id="ARBA00022801"/>
    </source>
</evidence>
<dbReference type="InterPro" id="IPR020084">
    <property type="entry name" value="NUDIX_hydrolase_CS"/>
</dbReference>
<dbReference type="RefSeq" id="XP_024662525.1">
    <property type="nucleotide sequence ID" value="XM_024806757.1"/>
</dbReference>
<evidence type="ECO:0000313" key="4">
    <source>
        <dbReference type="Proteomes" id="UP000238350"/>
    </source>
</evidence>
<dbReference type="CDD" id="cd03426">
    <property type="entry name" value="NUDIX_CoAse_Nudt7"/>
    <property type="match status" value="1"/>
</dbReference>
<reference evidence="3 4" key="1">
    <citation type="submission" date="2017-04" db="EMBL/GenBank/DDBJ databases">
        <title>Genome sequencing of [Candida] sorbophila.</title>
        <authorList>
            <person name="Ahn J.O."/>
        </authorList>
    </citation>
    <scope>NUCLEOTIDE SEQUENCE [LARGE SCALE GENOMIC DNA]</scope>
    <source>
        <strain evidence="3 4">DS02</strain>
    </source>
</reference>
<dbReference type="InterPro" id="IPR015797">
    <property type="entry name" value="NUDIX_hydrolase-like_dom_sf"/>
</dbReference>
<dbReference type="PANTHER" id="PTHR12992">
    <property type="entry name" value="NUDIX HYDROLASE"/>
    <property type="match status" value="1"/>
</dbReference>
<accession>A0A2T0FCB2</accession>
<dbReference type="EMBL" id="NDIQ01000001">
    <property type="protein sequence ID" value="PRT52579.1"/>
    <property type="molecule type" value="Genomic_DNA"/>
</dbReference>
<evidence type="ECO:0000313" key="3">
    <source>
        <dbReference type="EMBL" id="PRT52579.1"/>
    </source>
</evidence>
<name>A0A2T0FCB2_9ASCO</name>
<gene>
    <name evidence="3" type="ORF">B9G98_00199</name>
</gene>
<dbReference type="OrthoDB" id="206213at2759"/>
<proteinExistence type="predicted"/>
<dbReference type="Pfam" id="PF00293">
    <property type="entry name" value="NUDIX"/>
    <property type="match status" value="1"/>
</dbReference>
<dbReference type="PROSITE" id="PS00893">
    <property type="entry name" value="NUDIX_BOX"/>
    <property type="match status" value="1"/>
</dbReference>
<keyword evidence="4" id="KW-1185">Reference proteome</keyword>
<dbReference type="Proteomes" id="UP000238350">
    <property type="component" value="Unassembled WGS sequence"/>
</dbReference>
<dbReference type="Gene3D" id="3.90.79.10">
    <property type="entry name" value="Nucleoside Triphosphate Pyrophosphohydrolase"/>
    <property type="match status" value="1"/>
</dbReference>
<dbReference type="GO" id="GO:0010945">
    <property type="term" value="F:coenzyme A diphosphatase activity"/>
    <property type="evidence" value="ECO:0007669"/>
    <property type="project" value="InterPro"/>
</dbReference>
<protein>
    <submittedName>
        <fullName evidence="3">Uncharacterized protein C14C4.10c</fullName>
    </submittedName>
</protein>
<dbReference type="PANTHER" id="PTHR12992:SF44">
    <property type="entry name" value="NUDIX HYDROLASE DOMAIN-CONTAINING PROTEIN"/>
    <property type="match status" value="1"/>
</dbReference>
<keyword evidence="1" id="KW-0378">Hydrolase</keyword>
<dbReference type="InterPro" id="IPR045121">
    <property type="entry name" value="CoAse"/>
</dbReference>
<feature type="domain" description="Nudix hydrolase" evidence="2">
    <location>
        <begin position="20"/>
        <end position="178"/>
    </location>
</feature>
<organism evidence="3 4">
    <name type="scientific">Wickerhamiella sorbophila</name>
    <dbReference type="NCBI Taxonomy" id="45607"/>
    <lineage>
        <taxon>Eukaryota</taxon>
        <taxon>Fungi</taxon>
        <taxon>Dikarya</taxon>
        <taxon>Ascomycota</taxon>
        <taxon>Saccharomycotina</taxon>
        <taxon>Dipodascomycetes</taxon>
        <taxon>Dipodascales</taxon>
        <taxon>Trichomonascaceae</taxon>
        <taxon>Wickerhamiella</taxon>
    </lineage>
</organism>